<proteinExistence type="inferred from homology"/>
<dbReference type="STRING" id="224129.A0A1W4XHZ2"/>
<evidence type="ECO:0000256" key="6">
    <source>
        <dbReference type="ARBA" id="ARBA00022968"/>
    </source>
</evidence>
<dbReference type="Proteomes" id="UP000192223">
    <property type="component" value="Unplaced"/>
</dbReference>
<dbReference type="Pfam" id="PF02434">
    <property type="entry name" value="Fringe"/>
    <property type="match status" value="2"/>
</dbReference>
<dbReference type="RefSeq" id="XP_018332407.1">
    <property type="nucleotide sequence ID" value="XM_018476905.2"/>
</dbReference>
<evidence type="ECO:0000256" key="4">
    <source>
        <dbReference type="ARBA" id="ARBA00022679"/>
    </source>
</evidence>
<evidence type="ECO:0000256" key="3">
    <source>
        <dbReference type="ARBA" id="ARBA00022676"/>
    </source>
</evidence>
<protein>
    <submittedName>
        <fullName evidence="13">Beta-1,3-glucosyltransferase</fullName>
    </submittedName>
</protein>
<dbReference type="Gene3D" id="3.90.550.50">
    <property type="match status" value="2"/>
</dbReference>
<evidence type="ECO:0000256" key="7">
    <source>
        <dbReference type="ARBA" id="ARBA00022989"/>
    </source>
</evidence>
<gene>
    <name evidence="13" type="primary">LOC108741932</name>
</gene>
<evidence type="ECO:0000256" key="9">
    <source>
        <dbReference type="ARBA" id="ARBA00037847"/>
    </source>
</evidence>
<comment type="similarity">
    <text evidence="2">Belongs to the glycosyltransferase 31 family.</text>
</comment>
<keyword evidence="6" id="KW-0735">Signal-anchor</keyword>
<keyword evidence="12" id="KW-1185">Reference proteome</keyword>
<dbReference type="GO" id="GO:0016020">
    <property type="term" value="C:membrane"/>
    <property type="evidence" value="ECO:0007669"/>
    <property type="project" value="UniProtKB-SubCell"/>
</dbReference>
<name>A0A1W4XHZ2_AGRPL</name>
<dbReference type="KEGG" id="apln:108741932"/>
<dbReference type="GeneID" id="108741932"/>
<dbReference type="OrthoDB" id="421979at2759"/>
<keyword evidence="4" id="KW-0808">Transferase</keyword>
<keyword evidence="7" id="KW-1133">Transmembrane helix</keyword>
<comment type="subcellular location">
    <subcellularLocation>
        <location evidence="9">Endomembrane system</location>
        <topology evidence="9">Single-pass membrane protein</topology>
    </subcellularLocation>
    <subcellularLocation>
        <location evidence="1">Membrane</location>
        <topology evidence="1">Single-pass type II membrane protein</topology>
    </subcellularLocation>
</comment>
<evidence type="ECO:0000313" key="13">
    <source>
        <dbReference type="RefSeq" id="XP_018332407.1"/>
    </source>
</evidence>
<keyword evidence="10" id="KW-0732">Signal</keyword>
<reference evidence="13" key="1">
    <citation type="submission" date="2025-08" db="UniProtKB">
        <authorList>
            <consortium name="RefSeq"/>
        </authorList>
    </citation>
    <scope>IDENTIFICATION</scope>
    <source>
        <tissue evidence="13">Entire body</tissue>
    </source>
</reference>
<keyword evidence="3" id="KW-0328">Glycosyltransferase</keyword>
<dbReference type="InterPro" id="IPR003378">
    <property type="entry name" value="Fringe-like_glycosylTrfase"/>
</dbReference>
<evidence type="ECO:0000256" key="2">
    <source>
        <dbReference type="ARBA" id="ARBA00008661"/>
    </source>
</evidence>
<evidence type="ECO:0000259" key="11">
    <source>
        <dbReference type="Pfam" id="PF02434"/>
    </source>
</evidence>
<feature type="domain" description="Fringe-like glycosyltransferase" evidence="11">
    <location>
        <begin position="49"/>
        <end position="132"/>
    </location>
</feature>
<evidence type="ECO:0000256" key="8">
    <source>
        <dbReference type="ARBA" id="ARBA00023136"/>
    </source>
</evidence>
<dbReference type="AlphaFoldDB" id="A0A1W4XHZ2"/>
<sequence length="420" mass="48610">MLYFLFLYNLTLKYVNQLKDSATVYYSNEFPHVGSWTVFPLITTLLNTQENDTSWYIFLHDNTWIDIKSLQTVLNKYDSKKKIWLGHAVFDREPSITHHFDFVDDPSKKFKYPISASGFIISSSLLKSIGERILNEKTEIDFSIDFIYELSKLIWDNGNGVKVTHEPSFCPSVTSNCTTYPVIYYPCKDIVSKNSIYFAVKTFHGYHDTRLPIVKDTWAKHTPHVGFFSDIEDKNYGTISVNVPNSDKGHCIKTIKIIENVAEIMKSNKNYKWLFIVDDDTILSVTRVRQFLSCYDENENVAIGERYGYNVVSGWGYNYLTGGAGILISRPLVEKLSTEGCHCPSVSSPDDMVLGLCFKKLDVDVIHSPYFHQARPNDYTPEYLEGQKPITFHKYWMLDPFNVYQKWFLSKDVEEVKDEL</sequence>
<dbReference type="FunFam" id="3.90.550.50:FF:000008">
    <property type="entry name" value="Beta-1,3-glucosyltransferase"/>
    <property type="match status" value="1"/>
</dbReference>
<dbReference type="PANTHER" id="PTHR10811">
    <property type="entry name" value="FRINGE-RELATED"/>
    <property type="match status" value="1"/>
</dbReference>
<dbReference type="SUPFAM" id="SSF53448">
    <property type="entry name" value="Nucleotide-diphospho-sugar transferases"/>
    <property type="match status" value="1"/>
</dbReference>
<feature type="domain" description="Fringe-like glycosyltransferase" evidence="11">
    <location>
        <begin position="191"/>
        <end position="397"/>
    </location>
</feature>
<feature type="chain" id="PRO_5010738263" evidence="10">
    <location>
        <begin position="18"/>
        <end position="420"/>
    </location>
</feature>
<evidence type="ECO:0000256" key="1">
    <source>
        <dbReference type="ARBA" id="ARBA00004606"/>
    </source>
</evidence>
<feature type="signal peptide" evidence="10">
    <location>
        <begin position="1"/>
        <end position="17"/>
    </location>
</feature>
<evidence type="ECO:0000313" key="12">
    <source>
        <dbReference type="Proteomes" id="UP000192223"/>
    </source>
</evidence>
<dbReference type="GO" id="GO:0016757">
    <property type="term" value="F:glycosyltransferase activity"/>
    <property type="evidence" value="ECO:0007669"/>
    <property type="project" value="UniProtKB-KW"/>
</dbReference>
<evidence type="ECO:0000256" key="10">
    <source>
        <dbReference type="SAM" id="SignalP"/>
    </source>
</evidence>
<dbReference type="InterPro" id="IPR029044">
    <property type="entry name" value="Nucleotide-diphossugar_trans"/>
</dbReference>
<dbReference type="FunCoup" id="A0A1W4XHZ2">
    <property type="interactions" value="22"/>
</dbReference>
<evidence type="ECO:0000256" key="5">
    <source>
        <dbReference type="ARBA" id="ARBA00022692"/>
    </source>
</evidence>
<dbReference type="InParanoid" id="A0A1W4XHZ2"/>
<accession>A0A1W4XHZ2</accession>
<keyword evidence="5" id="KW-0812">Transmembrane</keyword>
<dbReference type="GO" id="GO:0012505">
    <property type="term" value="C:endomembrane system"/>
    <property type="evidence" value="ECO:0007669"/>
    <property type="project" value="UniProtKB-SubCell"/>
</dbReference>
<keyword evidence="8" id="KW-0472">Membrane</keyword>
<organism evidence="12 13">
    <name type="scientific">Agrilus planipennis</name>
    <name type="common">Emerald ash borer</name>
    <name type="synonym">Agrilus marcopoli</name>
    <dbReference type="NCBI Taxonomy" id="224129"/>
    <lineage>
        <taxon>Eukaryota</taxon>
        <taxon>Metazoa</taxon>
        <taxon>Ecdysozoa</taxon>
        <taxon>Arthropoda</taxon>
        <taxon>Hexapoda</taxon>
        <taxon>Insecta</taxon>
        <taxon>Pterygota</taxon>
        <taxon>Neoptera</taxon>
        <taxon>Endopterygota</taxon>
        <taxon>Coleoptera</taxon>
        <taxon>Polyphaga</taxon>
        <taxon>Elateriformia</taxon>
        <taxon>Buprestoidea</taxon>
        <taxon>Buprestidae</taxon>
        <taxon>Agrilinae</taxon>
        <taxon>Agrilus</taxon>
    </lineage>
</organism>